<evidence type="ECO:0000256" key="1">
    <source>
        <dbReference type="SAM" id="Phobius"/>
    </source>
</evidence>
<keyword evidence="1" id="KW-1133">Transmembrane helix</keyword>
<name>A0ABQ7YW47_BRANA</name>
<protein>
    <submittedName>
        <fullName evidence="2">Uncharacterized protein</fullName>
    </submittedName>
</protein>
<organism evidence="2 3">
    <name type="scientific">Brassica napus</name>
    <name type="common">Rape</name>
    <dbReference type="NCBI Taxonomy" id="3708"/>
    <lineage>
        <taxon>Eukaryota</taxon>
        <taxon>Viridiplantae</taxon>
        <taxon>Streptophyta</taxon>
        <taxon>Embryophyta</taxon>
        <taxon>Tracheophyta</taxon>
        <taxon>Spermatophyta</taxon>
        <taxon>Magnoliopsida</taxon>
        <taxon>eudicotyledons</taxon>
        <taxon>Gunneridae</taxon>
        <taxon>Pentapetalae</taxon>
        <taxon>rosids</taxon>
        <taxon>malvids</taxon>
        <taxon>Brassicales</taxon>
        <taxon>Brassicaceae</taxon>
        <taxon>Brassiceae</taxon>
        <taxon>Brassica</taxon>
    </lineage>
</organism>
<gene>
    <name evidence="2" type="ORF">HID58_069468</name>
</gene>
<evidence type="ECO:0000313" key="2">
    <source>
        <dbReference type="EMBL" id="KAH0872106.1"/>
    </source>
</evidence>
<proteinExistence type="predicted"/>
<evidence type="ECO:0000313" key="3">
    <source>
        <dbReference type="Proteomes" id="UP000824890"/>
    </source>
</evidence>
<keyword evidence="1" id="KW-0472">Membrane</keyword>
<keyword evidence="1" id="KW-0812">Transmembrane</keyword>
<feature type="non-terminal residue" evidence="2">
    <location>
        <position position="311"/>
    </location>
</feature>
<dbReference type="Proteomes" id="UP000824890">
    <property type="component" value="Unassembled WGS sequence"/>
</dbReference>
<keyword evidence="3" id="KW-1185">Reference proteome</keyword>
<accession>A0ABQ7YW47</accession>
<sequence>MAALAPDMIVTLEVVTVLVSLVSPADWVSWVVLHRQGFVEGVHKVKSAFWALCRRSRSYPFSDLVLIQKVVVRGGLSSVSCAISGVLALVSVAILRIWFSLESGLLRYVSSLGVPRVAPSLVSASRLTLFDLASARHARWSRFSRVPVSSSLVKCVHVKSLQVSTTSMWWEIFGFETAPPFGFSSLVLSDSSRLSLLLSRTELLSWWQLNLSAAGSEDISFSVSGGVEPSREIISASHLVSAHCGVSSTKSWSLANLTVTSNAGKALVLVCALPSPPIQSELFLCHCDSQCRKNMNLQWLLTSLPAPLIIV</sequence>
<dbReference type="EMBL" id="JAGKQM010000016">
    <property type="protein sequence ID" value="KAH0872106.1"/>
    <property type="molecule type" value="Genomic_DNA"/>
</dbReference>
<reference evidence="2 3" key="1">
    <citation type="submission" date="2021-05" db="EMBL/GenBank/DDBJ databases">
        <title>Genome Assembly of Synthetic Allotetraploid Brassica napus Reveals Homoeologous Exchanges between Subgenomes.</title>
        <authorList>
            <person name="Davis J.T."/>
        </authorList>
    </citation>
    <scope>NUCLEOTIDE SEQUENCE [LARGE SCALE GENOMIC DNA]</scope>
    <source>
        <strain evidence="3">cv. Da-Ae</strain>
        <tissue evidence="2">Seedling</tissue>
    </source>
</reference>
<comment type="caution">
    <text evidence="2">The sequence shown here is derived from an EMBL/GenBank/DDBJ whole genome shotgun (WGS) entry which is preliminary data.</text>
</comment>
<feature type="transmembrane region" description="Helical" evidence="1">
    <location>
        <begin position="76"/>
        <end position="99"/>
    </location>
</feature>